<sequence>MDKAKDVPTGNEAPGNVRKDAQLVDLPTPLLKHPEPYHVTLQAQLVPARIQHSPAYRTGGPKA</sequence>
<evidence type="ECO:0000313" key="3">
    <source>
        <dbReference type="Proteomes" id="UP001357485"/>
    </source>
</evidence>
<gene>
    <name evidence="2" type="ORF">LTR16_008159</name>
</gene>
<reference evidence="2 3" key="1">
    <citation type="submission" date="2023-08" db="EMBL/GenBank/DDBJ databases">
        <title>Black Yeasts Isolated from many extreme environments.</title>
        <authorList>
            <person name="Coleine C."/>
            <person name="Stajich J.E."/>
            <person name="Selbmann L."/>
        </authorList>
    </citation>
    <scope>NUCLEOTIDE SEQUENCE [LARGE SCALE GENOMIC DNA]</scope>
    <source>
        <strain evidence="2 3">CCFEE 536</strain>
    </source>
</reference>
<accession>A0ABR0K3M8</accession>
<evidence type="ECO:0000256" key="1">
    <source>
        <dbReference type="SAM" id="MobiDB-lite"/>
    </source>
</evidence>
<dbReference type="Proteomes" id="UP001357485">
    <property type="component" value="Unassembled WGS sequence"/>
</dbReference>
<organism evidence="2 3">
    <name type="scientific">Cryomyces antarcticus</name>
    <dbReference type="NCBI Taxonomy" id="329879"/>
    <lineage>
        <taxon>Eukaryota</taxon>
        <taxon>Fungi</taxon>
        <taxon>Dikarya</taxon>
        <taxon>Ascomycota</taxon>
        <taxon>Pezizomycotina</taxon>
        <taxon>Dothideomycetes</taxon>
        <taxon>Dothideomycetes incertae sedis</taxon>
        <taxon>Cryomyces</taxon>
    </lineage>
</organism>
<evidence type="ECO:0000313" key="2">
    <source>
        <dbReference type="EMBL" id="KAK5085066.1"/>
    </source>
</evidence>
<feature type="non-terminal residue" evidence="2">
    <location>
        <position position="63"/>
    </location>
</feature>
<proteinExistence type="predicted"/>
<name>A0ABR0K3M8_9PEZI</name>
<protein>
    <submittedName>
        <fullName evidence="2">Uncharacterized protein</fullName>
    </submittedName>
</protein>
<dbReference type="EMBL" id="JAVRRA010026501">
    <property type="protein sequence ID" value="KAK5085066.1"/>
    <property type="molecule type" value="Genomic_DNA"/>
</dbReference>
<keyword evidence="3" id="KW-1185">Reference proteome</keyword>
<feature type="region of interest" description="Disordered" evidence="1">
    <location>
        <begin position="1"/>
        <end position="21"/>
    </location>
</feature>
<comment type="caution">
    <text evidence="2">The sequence shown here is derived from an EMBL/GenBank/DDBJ whole genome shotgun (WGS) entry which is preliminary data.</text>
</comment>